<feature type="transmembrane region" description="Helical" evidence="1">
    <location>
        <begin position="54"/>
        <end position="75"/>
    </location>
</feature>
<feature type="transmembrane region" description="Helical" evidence="1">
    <location>
        <begin position="149"/>
        <end position="174"/>
    </location>
</feature>
<proteinExistence type="predicted"/>
<comment type="caution">
    <text evidence="2">The sequence shown here is derived from an EMBL/GenBank/DDBJ whole genome shotgun (WGS) entry which is preliminary data.</text>
</comment>
<dbReference type="EMBL" id="JAHDYR010000069">
    <property type="protein sequence ID" value="KAG9389592.1"/>
    <property type="molecule type" value="Genomic_DNA"/>
</dbReference>
<keyword evidence="3" id="KW-1185">Reference proteome</keyword>
<evidence type="ECO:0000256" key="1">
    <source>
        <dbReference type="SAM" id="Phobius"/>
    </source>
</evidence>
<accession>A0A8J6B422</accession>
<protein>
    <submittedName>
        <fullName evidence="2">Uncharacterized protein</fullName>
    </submittedName>
</protein>
<sequence>MASSMLCDRVLKYGTYSSRMIVLRHFIQRSLSGIHHQLQYWHRTATHFHYVNGLWAIFAIFCLLVAVDALLFHALRRHRLKILSLFTWTLACSTLMSVSGRTAYCVGTLVSSFWLATLVFRIIEQVTAITTVSLQLVSPTLTTKDQRATEILVIGVHCLITGGLTFCGLLRLLLGV</sequence>
<organism evidence="2 3">
    <name type="scientific">Carpediemonas membranifera</name>
    <dbReference type="NCBI Taxonomy" id="201153"/>
    <lineage>
        <taxon>Eukaryota</taxon>
        <taxon>Metamonada</taxon>
        <taxon>Carpediemonas-like organisms</taxon>
        <taxon>Carpediemonas</taxon>
    </lineage>
</organism>
<dbReference type="AlphaFoldDB" id="A0A8J6B422"/>
<keyword evidence="1" id="KW-0472">Membrane</keyword>
<evidence type="ECO:0000313" key="2">
    <source>
        <dbReference type="EMBL" id="KAG9389592.1"/>
    </source>
</evidence>
<dbReference type="Proteomes" id="UP000717585">
    <property type="component" value="Unassembled WGS sequence"/>
</dbReference>
<feature type="transmembrane region" description="Helical" evidence="1">
    <location>
        <begin position="82"/>
        <end position="100"/>
    </location>
</feature>
<reference evidence="2" key="1">
    <citation type="submission" date="2021-05" db="EMBL/GenBank/DDBJ databases">
        <title>A free-living protist that lacks canonical eukaryotic 1 DNA replication and segregation systems.</title>
        <authorList>
            <person name="Salas-Leiva D.E."/>
            <person name="Tromer E.C."/>
            <person name="Curtis B.A."/>
            <person name="Jerlstrom-Hultqvist J."/>
            <person name="Kolisko M."/>
            <person name="Yi Z."/>
            <person name="Salas-Leiva J.S."/>
            <person name="Gallot-Lavallee L."/>
            <person name="Kops G.J.P.L."/>
            <person name="Archibald J.M."/>
            <person name="Simpson A.G.B."/>
            <person name="Roger A.J."/>
        </authorList>
    </citation>
    <scope>NUCLEOTIDE SEQUENCE</scope>
    <source>
        <strain evidence="2">BICM</strain>
    </source>
</reference>
<gene>
    <name evidence="2" type="ORF">J8273_8885</name>
</gene>
<name>A0A8J6B422_9EUKA</name>
<keyword evidence="1" id="KW-0812">Transmembrane</keyword>
<keyword evidence="1" id="KW-1133">Transmembrane helix</keyword>
<evidence type="ECO:0000313" key="3">
    <source>
        <dbReference type="Proteomes" id="UP000717585"/>
    </source>
</evidence>